<dbReference type="GO" id="GO:0003677">
    <property type="term" value="F:DNA binding"/>
    <property type="evidence" value="ECO:0007669"/>
    <property type="project" value="InterPro"/>
</dbReference>
<feature type="compositionally biased region" description="Low complexity" evidence="1">
    <location>
        <begin position="134"/>
        <end position="161"/>
    </location>
</feature>
<dbReference type="KEGG" id="ndv:NDEV_1736"/>
<name>A0A128A576_9ARCH</name>
<feature type="region of interest" description="Disordered" evidence="1">
    <location>
        <begin position="122"/>
        <end position="161"/>
    </location>
</feature>
<evidence type="ECO:0000313" key="2">
    <source>
        <dbReference type="EMBL" id="CUR52498.1"/>
    </source>
</evidence>
<gene>
    <name evidence="2" type="ORF">NDEV_1736</name>
</gene>
<organism evidence="2 3">
    <name type="scientific">Nitrosotalea devaniterrae</name>
    <dbReference type="NCBI Taxonomy" id="1078905"/>
    <lineage>
        <taxon>Archaea</taxon>
        <taxon>Nitrososphaerota</taxon>
        <taxon>Nitrososphaeria</taxon>
        <taxon>Nitrosotaleales</taxon>
        <taxon>Nitrosotaleaceae</taxon>
        <taxon>Nitrosotalea</taxon>
    </lineage>
</organism>
<evidence type="ECO:0000256" key="1">
    <source>
        <dbReference type="SAM" id="MobiDB-lite"/>
    </source>
</evidence>
<dbReference type="Pfam" id="PF01984">
    <property type="entry name" value="dsDNA_bind"/>
    <property type="match status" value="1"/>
</dbReference>
<sequence>MTEEDKELELLKAKRMLEMQKNISQRQKIEEVKPESNAQKVSPRDIVLKQLGYRGEEVLQNAESQFPNETQTIIEKLAELVQGGEITEIIDGGKLLTLFRSVGIRVRMQTTINVEQDGKMVSWSDKLKGESKSLSESGSDPESSSDSQAEVSNNNFNENNF</sequence>
<dbReference type="Proteomes" id="UP000196239">
    <property type="component" value="Chromosome 1"/>
</dbReference>
<dbReference type="InterPro" id="IPR002836">
    <property type="entry name" value="PDCD5-like"/>
</dbReference>
<keyword evidence="3" id="KW-1185">Reference proteome</keyword>
<evidence type="ECO:0000313" key="3">
    <source>
        <dbReference type="Proteomes" id="UP000196239"/>
    </source>
</evidence>
<evidence type="ECO:0008006" key="4">
    <source>
        <dbReference type="Google" id="ProtNLM"/>
    </source>
</evidence>
<proteinExistence type="predicted"/>
<dbReference type="AlphaFoldDB" id="A0A128A576"/>
<accession>A0A128A576</accession>
<reference evidence="3" key="1">
    <citation type="submission" date="2015-10" db="EMBL/GenBank/DDBJ databases">
        <authorList>
            <person name="Lehtovirta-Morley L.E."/>
            <person name="Vieille C."/>
        </authorList>
    </citation>
    <scope>NUCLEOTIDE SEQUENCE [LARGE SCALE GENOMIC DNA]</scope>
</reference>
<protein>
    <recommendedName>
        <fullName evidence="4">Double-stranded DNA-binding protein</fullName>
    </recommendedName>
</protein>
<dbReference type="EMBL" id="LN890280">
    <property type="protein sequence ID" value="CUR52498.1"/>
    <property type="molecule type" value="Genomic_DNA"/>
</dbReference>